<dbReference type="Pfam" id="PF03168">
    <property type="entry name" value="LEA_2"/>
    <property type="match status" value="1"/>
</dbReference>
<protein>
    <recommendedName>
        <fullName evidence="6">Late embryogenesis abundant protein LEA-2 subgroup domain-containing protein</fullName>
    </recommendedName>
</protein>
<reference evidence="7 8" key="1">
    <citation type="submission" date="2024-03" db="EMBL/GenBank/DDBJ databases">
        <authorList>
            <person name="Gkanogiannis A."/>
            <person name="Becerra Lopez-Lavalle L."/>
        </authorList>
    </citation>
    <scope>NUCLEOTIDE SEQUENCE [LARGE SCALE GENOMIC DNA]</scope>
</reference>
<feature type="transmembrane region" description="Helical" evidence="5">
    <location>
        <begin position="22"/>
        <end position="44"/>
    </location>
</feature>
<keyword evidence="8" id="KW-1185">Reference proteome</keyword>
<dbReference type="PANTHER" id="PTHR31415">
    <property type="entry name" value="OS05G0367900 PROTEIN"/>
    <property type="match status" value="1"/>
</dbReference>
<dbReference type="Proteomes" id="UP001642487">
    <property type="component" value="Chromosome 2"/>
</dbReference>
<dbReference type="Pfam" id="PF25111">
    <property type="entry name" value="AtTam9"/>
    <property type="match status" value="1"/>
</dbReference>
<name>A0ABP0Y1H8_9ROSI</name>
<evidence type="ECO:0000256" key="3">
    <source>
        <dbReference type="ARBA" id="ARBA00022989"/>
    </source>
</evidence>
<evidence type="ECO:0000256" key="2">
    <source>
        <dbReference type="ARBA" id="ARBA00022692"/>
    </source>
</evidence>
<evidence type="ECO:0000256" key="5">
    <source>
        <dbReference type="SAM" id="Phobius"/>
    </source>
</evidence>
<keyword evidence="3 5" id="KW-1133">Transmembrane helix</keyword>
<proteinExistence type="predicted"/>
<comment type="subcellular location">
    <subcellularLocation>
        <location evidence="1">Membrane</location>
        <topology evidence="1">Single-pass membrane protein</topology>
    </subcellularLocation>
</comment>
<keyword evidence="2 5" id="KW-0812">Transmembrane</keyword>
<feature type="domain" description="Late embryogenesis abundant protein LEA-2 subgroup" evidence="6">
    <location>
        <begin position="77"/>
        <end position="180"/>
    </location>
</feature>
<evidence type="ECO:0000313" key="7">
    <source>
        <dbReference type="EMBL" id="CAK9314279.1"/>
    </source>
</evidence>
<keyword evidence="4 5" id="KW-0472">Membrane</keyword>
<evidence type="ECO:0000256" key="1">
    <source>
        <dbReference type="ARBA" id="ARBA00004167"/>
    </source>
</evidence>
<dbReference type="PANTHER" id="PTHR31415:SF166">
    <property type="entry name" value="LATE EMBRYOGENESIS ABUNDANT (LEA) HYDROXYPROLINE-RICH GLYCOPROTEIN FAMILY"/>
    <property type="match status" value="1"/>
</dbReference>
<dbReference type="InterPro" id="IPR056895">
    <property type="entry name" value="AtTam9"/>
</dbReference>
<evidence type="ECO:0000313" key="8">
    <source>
        <dbReference type="Proteomes" id="UP001642487"/>
    </source>
</evidence>
<dbReference type="InterPro" id="IPR044839">
    <property type="entry name" value="NDR1-like"/>
</dbReference>
<evidence type="ECO:0000259" key="6">
    <source>
        <dbReference type="Pfam" id="PF03168"/>
    </source>
</evidence>
<dbReference type="EMBL" id="OZ021736">
    <property type="protein sequence ID" value="CAK9314279.1"/>
    <property type="molecule type" value="Genomic_DNA"/>
</dbReference>
<organism evidence="7 8">
    <name type="scientific">Citrullus colocynthis</name>
    <name type="common">colocynth</name>
    <dbReference type="NCBI Taxonomy" id="252529"/>
    <lineage>
        <taxon>Eukaryota</taxon>
        <taxon>Viridiplantae</taxon>
        <taxon>Streptophyta</taxon>
        <taxon>Embryophyta</taxon>
        <taxon>Tracheophyta</taxon>
        <taxon>Spermatophyta</taxon>
        <taxon>Magnoliopsida</taxon>
        <taxon>eudicotyledons</taxon>
        <taxon>Gunneridae</taxon>
        <taxon>Pentapetalae</taxon>
        <taxon>rosids</taxon>
        <taxon>fabids</taxon>
        <taxon>Cucurbitales</taxon>
        <taxon>Cucurbitaceae</taxon>
        <taxon>Benincaseae</taxon>
        <taxon>Citrullus</taxon>
    </lineage>
</organism>
<accession>A0ABP0Y1H8</accession>
<sequence>MSAKDKDCGHHDDDYQQFLRRLGILLLALIIILGLIIFIVWAVLRPSKPHFILQDVTVFGLNASSSPNLLSLDLQVTISSRNPNDRIGIYYLTMDVYGAYRGQQVTLPTLLPSTYQGHRDVVVWSPFLSGDAVPVAPDVALSLQQDQNVGAVLFNVKIDGQVKWKVGTWISGRYHLNVNCPAFIKFGNPDHAIAIGSAMKFQIVQSCNVECTVKIATVRHPFTSLRYRRSDYGLRLSFFDQPYMGNKPVKQPQEQREEIFLKIVPPLDQAYVRWLARDLERIHGFTPRNPRAVKPPDHYIEFMRLNGWLDVSLDDADLAHLLK</sequence>
<evidence type="ECO:0000256" key="4">
    <source>
        <dbReference type="ARBA" id="ARBA00023136"/>
    </source>
</evidence>
<dbReference type="InterPro" id="IPR004864">
    <property type="entry name" value="LEA_2"/>
</dbReference>
<gene>
    <name evidence="7" type="ORF">CITCOLO1_LOCUS6025</name>
</gene>